<evidence type="ECO:0000256" key="9">
    <source>
        <dbReference type="PIRSR" id="PIRSR004692-2"/>
    </source>
</evidence>
<evidence type="ECO:0000256" key="8">
    <source>
        <dbReference type="PIRNR" id="PIRNR004692"/>
    </source>
</evidence>
<dbReference type="InterPro" id="IPR000644">
    <property type="entry name" value="CBS_dom"/>
</dbReference>
<dbReference type="Gene3D" id="3.10.580.10">
    <property type="entry name" value="CBS-domain"/>
    <property type="match status" value="1"/>
</dbReference>
<dbReference type="CDD" id="cd04604">
    <property type="entry name" value="CBS_pair_SIS_assoc"/>
    <property type="match status" value="1"/>
</dbReference>
<evidence type="ECO:0000259" key="13">
    <source>
        <dbReference type="PROSITE" id="PS51464"/>
    </source>
</evidence>
<dbReference type="PANTHER" id="PTHR42745:SF1">
    <property type="entry name" value="ARABINOSE 5-PHOSPHATE ISOMERASE KDSD"/>
    <property type="match status" value="1"/>
</dbReference>
<feature type="site" description="Catalytically relevant" evidence="10">
    <location>
        <position position="120"/>
    </location>
</feature>
<feature type="binding site" evidence="9">
    <location>
        <position position="91"/>
    </location>
    <ligand>
        <name>Zn(2+)</name>
        <dbReference type="ChEBI" id="CHEBI:29105"/>
    </ligand>
</feature>
<feature type="domain" description="CBS" evidence="12">
    <location>
        <begin position="286"/>
        <end position="338"/>
    </location>
</feature>
<feature type="site" description="Catalytically relevant" evidence="10">
    <location>
        <position position="161"/>
    </location>
</feature>
<dbReference type="FunFam" id="3.10.580.10:FF:000007">
    <property type="entry name" value="Arabinose 5-phosphate isomerase"/>
    <property type="match status" value="1"/>
</dbReference>
<dbReference type="GO" id="GO:0046872">
    <property type="term" value="F:metal ion binding"/>
    <property type="evidence" value="ECO:0007669"/>
    <property type="project" value="UniProtKB-KW"/>
</dbReference>
<dbReference type="GO" id="GO:0005975">
    <property type="term" value="P:carbohydrate metabolic process"/>
    <property type="evidence" value="ECO:0007669"/>
    <property type="project" value="InterPro"/>
</dbReference>
<comment type="caution">
    <text evidence="14">The sequence shown here is derived from an EMBL/GenBank/DDBJ whole genome shotgun (WGS) entry which is preliminary data.</text>
</comment>
<dbReference type="PROSITE" id="PS51371">
    <property type="entry name" value="CBS"/>
    <property type="match status" value="2"/>
</dbReference>
<dbReference type="InterPro" id="IPR035474">
    <property type="entry name" value="SIS_Kpsf"/>
</dbReference>
<dbReference type="Pfam" id="PF01380">
    <property type="entry name" value="SIS"/>
    <property type="match status" value="1"/>
</dbReference>
<comment type="similarity">
    <text evidence="2 8">Belongs to the SIS family. GutQ/KpsF subfamily.</text>
</comment>
<dbReference type="SUPFAM" id="SSF53697">
    <property type="entry name" value="SIS domain"/>
    <property type="match status" value="1"/>
</dbReference>
<dbReference type="CDD" id="cd05014">
    <property type="entry name" value="SIS_Kpsf"/>
    <property type="match status" value="1"/>
</dbReference>
<evidence type="ECO:0000256" key="4">
    <source>
        <dbReference type="ARBA" id="ARBA00022737"/>
    </source>
</evidence>
<name>A0A063Y527_9GAMM</name>
<keyword evidence="9" id="KW-0479">Metal-binding</keyword>
<dbReference type="FunFam" id="3.40.50.10490:FF:000011">
    <property type="entry name" value="Arabinose 5-phosphate isomerase"/>
    <property type="match status" value="1"/>
</dbReference>
<dbReference type="InterPro" id="IPR050986">
    <property type="entry name" value="GutQ/KpsF_isomerases"/>
</dbReference>
<dbReference type="PIRSF" id="PIRSF004692">
    <property type="entry name" value="KdsD_KpsF"/>
    <property type="match status" value="1"/>
</dbReference>
<dbReference type="GO" id="GO:1901135">
    <property type="term" value="P:carbohydrate derivative metabolic process"/>
    <property type="evidence" value="ECO:0007669"/>
    <property type="project" value="InterPro"/>
</dbReference>
<comment type="pathway">
    <text evidence="7">Carbohydrate biosynthesis; 3-deoxy-D-manno-octulosonate biosynthesis; 3-deoxy-D-manno-octulosonate from D-ribulose 5-phosphate: step 1/3.</text>
</comment>
<evidence type="ECO:0000256" key="3">
    <source>
        <dbReference type="ARBA" id="ARBA00011881"/>
    </source>
</evidence>
<evidence type="ECO:0000256" key="6">
    <source>
        <dbReference type="ARBA" id="ARBA00023235"/>
    </source>
</evidence>
<evidence type="ECO:0000256" key="2">
    <source>
        <dbReference type="ARBA" id="ARBA00008165"/>
    </source>
</evidence>
<reference evidence="14 15" key="1">
    <citation type="journal article" date="2005" name="Int. J. Syst. Evol. Microbiol.">
        <title>Nitrincola lacisaponensis gen. nov., sp. nov., a novel alkaliphilic bacterium isolated from an alkaline, saline lake.</title>
        <authorList>
            <person name="Dimitriu P.A."/>
            <person name="Shukla S.K."/>
            <person name="Conradt J."/>
            <person name="Marquez M.C."/>
            <person name="Ventosa A."/>
            <person name="Maglia A."/>
            <person name="Peyton B.M."/>
            <person name="Pinkart H.C."/>
            <person name="Mormile M.R."/>
        </authorList>
    </citation>
    <scope>NUCLEOTIDE SEQUENCE [LARGE SCALE GENOMIC DNA]</scope>
    <source>
        <strain evidence="14 15">4CA</strain>
    </source>
</reference>
<dbReference type="STRING" id="267850.ADINL_1371"/>
<feature type="site" description="Catalytically relevant" evidence="10">
    <location>
        <position position="68"/>
    </location>
</feature>
<evidence type="ECO:0000256" key="1">
    <source>
        <dbReference type="ARBA" id="ARBA00004756"/>
    </source>
</evidence>
<gene>
    <name evidence="14" type="ORF">ADINL_1371</name>
</gene>
<keyword evidence="15" id="KW-1185">Reference proteome</keyword>
<dbReference type="Gene3D" id="3.40.50.10490">
    <property type="entry name" value="Glucose-6-phosphate isomerase like protein, domain 1"/>
    <property type="match status" value="1"/>
</dbReference>
<dbReference type="PROSITE" id="PS51464">
    <property type="entry name" value="SIS"/>
    <property type="match status" value="1"/>
</dbReference>
<dbReference type="InterPro" id="IPR001347">
    <property type="entry name" value="SIS_dom"/>
</dbReference>
<dbReference type="GO" id="GO:0019146">
    <property type="term" value="F:arabinose-5-phosphate isomerase activity"/>
    <property type="evidence" value="ECO:0007669"/>
    <property type="project" value="UniProtKB-EC"/>
</dbReference>
<dbReference type="AlphaFoldDB" id="A0A063Y527"/>
<dbReference type="PANTHER" id="PTHR42745">
    <property type="match status" value="1"/>
</dbReference>
<evidence type="ECO:0000313" key="14">
    <source>
        <dbReference type="EMBL" id="KDE40779.1"/>
    </source>
</evidence>
<dbReference type="Proteomes" id="UP000027318">
    <property type="component" value="Unassembled WGS sequence"/>
</dbReference>
<evidence type="ECO:0000313" key="15">
    <source>
        <dbReference type="Proteomes" id="UP000027318"/>
    </source>
</evidence>
<evidence type="ECO:0000259" key="12">
    <source>
        <dbReference type="PROSITE" id="PS51371"/>
    </source>
</evidence>
<evidence type="ECO:0000256" key="10">
    <source>
        <dbReference type="PIRSR" id="PIRSR004692-3"/>
    </source>
</evidence>
<keyword evidence="9" id="KW-0862">Zinc</keyword>
<dbReference type="SMART" id="SM00116">
    <property type="entry name" value="CBS"/>
    <property type="match status" value="2"/>
</dbReference>
<comment type="pathway">
    <text evidence="1">Bacterial outer membrane biogenesis; lipopolysaccharide biosynthesis.</text>
</comment>
<dbReference type="GO" id="GO:0097367">
    <property type="term" value="F:carbohydrate derivative binding"/>
    <property type="evidence" value="ECO:0007669"/>
    <property type="project" value="InterPro"/>
</dbReference>
<evidence type="ECO:0000256" key="5">
    <source>
        <dbReference type="ARBA" id="ARBA00023122"/>
    </source>
</evidence>
<keyword evidence="5 11" id="KW-0129">CBS domain</keyword>
<keyword evidence="4" id="KW-0677">Repeat</keyword>
<dbReference type="InterPro" id="IPR004800">
    <property type="entry name" value="KdsD/KpsF-type"/>
</dbReference>
<dbReference type="NCBIfam" id="TIGR00393">
    <property type="entry name" value="kpsF"/>
    <property type="match status" value="1"/>
</dbReference>
<dbReference type="Pfam" id="PF00571">
    <property type="entry name" value="CBS"/>
    <property type="match status" value="2"/>
</dbReference>
<dbReference type="InterPro" id="IPR046342">
    <property type="entry name" value="CBS_dom_sf"/>
</dbReference>
<keyword evidence="6 8" id="KW-0413">Isomerase</keyword>
<dbReference type="EMBL" id="JMSZ01000016">
    <property type="protein sequence ID" value="KDE40779.1"/>
    <property type="molecule type" value="Genomic_DNA"/>
</dbReference>
<feature type="domain" description="CBS" evidence="12">
    <location>
        <begin position="219"/>
        <end position="277"/>
    </location>
</feature>
<dbReference type="PATRIC" id="fig|267850.7.peg.1366"/>
<sequence>MNEFFILYSWLIPIRMSTFNFLAAGLRTIEIEQATLSALLNQLNSSFSEACQLLLSCEGRVIVTGMGKSGHIGNKIAATLASTGTPAFFVHPGEASHGDLGMFTGKDVVLALSNSGETAEVITILPLIKRMGAPLISMTSNPESTLSRFADINLHLPVEREACPHNLAPTSSTTAQLVMGDALAIALLEARGFSPEDFAFSHPGGSLGRQLLLRVDDIMHSGEDIPQVSLHTPIHEALLEVTQKRLGMTAVTNDQGELLGIFTDGDLRRTLDLSIDLKNTPIAEVMTPGGTTLKTGSLAAEALKIMQERKINALLITDADGKLAGALNMHDLLKAGVI</sequence>
<accession>A0A063Y527</accession>
<protein>
    <recommendedName>
        <fullName evidence="8">Arabinose 5-phosphate isomerase</fullName>
        <shortName evidence="8">API</shortName>
        <ecNumber evidence="8">5.3.1.13</ecNumber>
    </recommendedName>
</protein>
<feature type="domain" description="SIS" evidence="13">
    <location>
        <begin position="50"/>
        <end position="193"/>
    </location>
</feature>
<comment type="subunit">
    <text evidence="3">Homotetramer.</text>
</comment>
<dbReference type="EC" id="5.3.1.13" evidence="8"/>
<comment type="catalytic activity">
    <reaction evidence="8">
        <text>D-arabinose 5-phosphate = D-ribulose 5-phosphate</text>
        <dbReference type="Rhea" id="RHEA:23104"/>
        <dbReference type="ChEBI" id="CHEBI:57693"/>
        <dbReference type="ChEBI" id="CHEBI:58121"/>
        <dbReference type="EC" id="5.3.1.13"/>
    </reaction>
</comment>
<evidence type="ECO:0000256" key="7">
    <source>
        <dbReference type="ARBA" id="ARBA00060658"/>
    </source>
</evidence>
<organism evidence="14 15">
    <name type="scientific">Nitrincola lacisaponensis</name>
    <dbReference type="NCBI Taxonomy" id="267850"/>
    <lineage>
        <taxon>Bacteria</taxon>
        <taxon>Pseudomonadati</taxon>
        <taxon>Pseudomonadota</taxon>
        <taxon>Gammaproteobacteria</taxon>
        <taxon>Oceanospirillales</taxon>
        <taxon>Oceanospirillaceae</taxon>
        <taxon>Nitrincola</taxon>
    </lineage>
</organism>
<feature type="site" description="Catalytically relevant" evidence="10">
    <location>
        <position position="202"/>
    </location>
</feature>
<dbReference type="InterPro" id="IPR046348">
    <property type="entry name" value="SIS_dom_sf"/>
</dbReference>
<evidence type="ECO:0000256" key="11">
    <source>
        <dbReference type="PROSITE-ProRule" id="PRU00703"/>
    </source>
</evidence>
<proteinExistence type="inferred from homology"/>